<keyword evidence="2" id="KW-1185">Reference proteome</keyword>
<sequence length="132" mass="14980">MSVISTVSALSCLSNDNGYLEVIEDPEYKYCITIPPVMGKDGKMTEPSQYGLTAEMDDTEIYDELFASSTLISMCIQEKYDFAAIVKQSYGPKFTHKLPDPEYMTRCLCRSNYCNRGATIDEFYAEQLKIFV</sequence>
<proteinExistence type="predicted"/>
<accession>A0A811LEE7</accession>
<evidence type="ECO:0000313" key="1">
    <source>
        <dbReference type="EMBL" id="CAD5225544.1"/>
    </source>
</evidence>
<protein>
    <submittedName>
        <fullName evidence="1">Uncharacterized protein</fullName>
    </submittedName>
</protein>
<dbReference type="Proteomes" id="UP000614601">
    <property type="component" value="Unassembled WGS sequence"/>
</dbReference>
<dbReference type="EMBL" id="CAJFDH010000005">
    <property type="protein sequence ID" value="CAD5225544.1"/>
    <property type="molecule type" value="Genomic_DNA"/>
</dbReference>
<dbReference type="OrthoDB" id="5840767at2759"/>
<evidence type="ECO:0000313" key="2">
    <source>
        <dbReference type="Proteomes" id="UP000614601"/>
    </source>
</evidence>
<comment type="caution">
    <text evidence="1">The sequence shown here is derived from an EMBL/GenBank/DDBJ whole genome shotgun (WGS) entry which is preliminary data.</text>
</comment>
<dbReference type="Proteomes" id="UP000783686">
    <property type="component" value="Unassembled WGS sequence"/>
</dbReference>
<gene>
    <name evidence="1" type="ORF">BOKJ2_LOCUS11631</name>
</gene>
<organism evidence="1 2">
    <name type="scientific">Bursaphelenchus okinawaensis</name>
    <dbReference type="NCBI Taxonomy" id="465554"/>
    <lineage>
        <taxon>Eukaryota</taxon>
        <taxon>Metazoa</taxon>
        <taxon>Ecdysozoa</taxon>
        <taxon>Nematoda</taxon>
        <taxon>Chromadorea</taxon>
        <taxon>Rhabditida</taxon>
        <taxon>Tylenchina</taxon>
        <taxon>Tylenchomorpha</taxon>
        <taxon>Aphelenchoidea</taxon>
        <taxon>Aphelenchoididae</taxon>
        <taxon>Bursaphelenchus</taxon>
    </lineage>
</organism>
<name>A0A811LEE7_9BILA</name>
<reference evidence="1" key="1">
    <citation type="submission" date="2020-09" db="EMBL/GenBank/DDBJ databases">
        <authorList>
            <person name="Kikuchi T."/>
        </authorList>
    </citation>
    <scope>NUCLEOTIDE SEQUENCE</scope>
    <source>
        <strain evidence="1">SH1</strain>
    </source>
</reference>
<dbReference type="EMBL" id="CAJFCW020000005">
    <property type="protein sequence ID" value="CAG9121046.1"/>
    <property type="molecule type" value="Genomic_DNA"/>
</dbReference>
<dbReference type="AlphaFoldDB" id="A0A811LEE7"/>